<organism evidence="1 2">
    <name type="scientific">Portunus trituberculatus</name>
    <name type="common">Swimming crab</name>
    <name type="synonym">Neptunus trituberculatus</name>
    <dbReference type="NCBI Taxonomy" id="210409"/>
    <lineage>
        <taxon>Eukaryota</taxon>
        <taxon>Metazoa</taxon>
        <taxon>Ecdysozoa</taxon>
        <taxon>Arthropoda</taxon>
        <taxon>Crustacea</taxon>
        <taxon>Multicrustacea</taxon>
        <taxon>Malacostraca</taxon>
        <taxon>Eumalacostraca</taxon>
        <taxon>Eucarida</taxon>
        <taxon>Decapoda</taxon>
        <taxon>Pleocyemata</taxon>
        <taxon>Brachyura</taxon>
        <taxon>Eubrachyura</taxon>
        <taxon>Portunoidea</taxon>
        <taxon>Portunidae</taxon>
        <taxon>Portuninae</taxon>
        <taxon>Portunus</taxon>
    </lineage>
</organism>
<dbReference type="AlphaFoldDB" id="A0A5B7GBE1"/>
<evidence type="ECO:0000313" key="2">
    <source>
        <dbReference type="Proteomes" id="UP000324222"/>
    </source>
</evidence>
<sequence length="73" mass="8014">MESERPRRSAVRSFRSTTTATLLIHGDLKNLQVQINCLCDCEMLMRRPGILEARGGCGRGGVALVEARTPGRT</sequence>
<comment type="caution">
    <text evidence="1">The sequence shown here is derived from an EMBL/GenBank/DDBJ whole genome shotgun (WGS) entry which is preliminary data.</text>
</comment>
<proteinExistence type="predicted"/>
<evidence type="ECO:0000313" key="1">
    <source>
        <dbReference type="EMBL" id="MPC54677.1"/>
    </source>
</evidence>
<name>A0A5B7GBE1_PORTR</name>
<reference evidence="1 2" key="1">
    <citation type="submission" date="2019-05" db="EMBL/GenBank/DDBJ databases">
        <title>Another draft genome of Portunus trituberculatus and its Hox gene families provides insights of decapod evolution.</title>
        <authorList>
            <person name="Jeong J.-H."/>
            <person name="Song I."/>
            <person name="Kim S."/>
            <person name="Choi T."/>
            <person name="Kim D."/>
            <person name="Ryu S."/>
            <person name="Kim W."/>
        </authorList>
    </citation>
    <scope>NUCLEOTIDE SEQUENCE [LARGE SCALE GENOMIC DNA]</scope>
    <source>
        <tissue evidence="1">Muscle</tissue>
    </source>
</reference>
<dbReference type="Proteomes" id="UP000324222">
    <property type="component" value="Unassembled WGS sequence"/>
</dbReference>
<accession>A0A5B7GBE1</accession>
<protein>
    <submittedName>
        <fullName evidence="1">Uncharacterized protein</fullName>
    </submittedName>
</protein>
<keyword evidence="2" id="KW-1185">Reference proteome</keyword>
<gene>
    <name evidence="1" type="ORF">E2C01_048601</name>
</gene>
<dbReference type="EMBL" id="VSRR010012544">
    <property type="protein sequence ID" value="MPC54677.1"/>
    <property type="molecule type" value="Genomic_DNA"/>
</dbReference>